<dbReference type="GO" id="GO:0016607">
    <property type="term" value="C:nuclear speck"/>
    <property type="evidence" value="ECO:0007669"/>
    <property type="project" value="UniProtKB-SubCell"/>
</dbReference>
<comment type="caution">
    <text evidence="13">The sequence shown here is derived from an EMBL/GenBank/DDBJ whole genome shotgun (WGS) entry which is preliminary data.</text>
</comment>
<evidence type="ECO:0000259" key="12">
    <source>
        <dbReference type="PROSITE" id="PS50102"/>
    </source>
</evidence>
<name>A0AAV7GIM3_DENCH</name>
<dbReference type="AlphaFoldDB" id="A0AAV7GIM3"/>
<keyword evidence="4" id="KW-0507">mRNA processing</keyword>
<evidence type="ECO:0000256" key="8">
    <source>
        <dbReference type="ARBA" id="ARBA00023187"/>
    </source>
</evidence>
<evidence type="ECO:0000313" key="13">
    <source>
        <dbReference type="EMBL" id="KAH0456391.1"/>
    </source>
</evidence>
<dbReference type="GO" id="GO:0003729">
    <property type="term" value="F:mRNA binding"/>
    <property type="evidence" value="ECO:0007669"/>
    <property type="project" value="TreeGrafter"/>
</dbReference>
<dbReference type="EMBL" id="JAGFBR010000013">
    <property type="protein sequence ID" value="KAH0456391.1"/>
    <property type="molecule type" value="Genomic_DNA"/>
</dbReference>
<proteinExistence type="inferred from homology"/>
<evidence type="ECO:0000256" key="10">
    <source>
        <dbReference type="ARBA" id="ARBA00061121"/>
    </source>
</evidence>
<comment type="subcellular location">
    <subcellularLocation>
        <location evidence="1">Nucleus speckle</location>
    </subcellularLocation>
    <subcellularLocation>
        <location evidence="2">Nucleus</location>
        <location evidence="2">Nucleoplasm</location>
    </subcellularLocation>
</comment>
<evidence type="ECO:0000256" key="4">
    <source>
        <dbReference type="ARBA" id="ARBA00022664"/>
    </source>
</evidence>
<evidence type="ECO:0000256" key="2">
    <source>
        <dbReference type="ARBA" id="ARBA00004642"/>
    </source>
</evidence>
<dbReference type="SUPFAM" id="SSF54928">
    <property type="entry name" value="RNA-binding domain, RBD"/>
    <property type="match status" value="1"/>
</dbReference>
<evidence type="ECO:0000256" key="6">
    <source>
        <dbReference type="ARBA" id="ARBA00022737"/>
    </source>
</evidence>
<accession>A0AAV7GIM3</accession>
<keyword evidence="8" id="KW-0508">mRNA splicing</keyword>
<keyword evidence="14" id="KW-1185">Reference proteome</keyword>
<protein>
    <recommendedName>
        <fullName evidence="12">RRM domain-containing protein</fullName>
    </recommendedName>
</protein>
<keyword evidence="6" id="KW-0677">Repeat</keyword>
<evidence type="ECO:0000256" key="7">
    <source>
        <dbReference type="ARBA" id="ARBA00022884"/>
    </source>
</evidence>
<dbReference type="SMART" id="SM00361">
    <property type="entry name" value="RRM_1"/>
    <property type="match status" value="1"/>
</dbReference>
<dbReference type="InterPro" id="IPR012677">
    <property type="entry name" value="Nucleotide-bd_a/b_plait_sf"/>
</dbReference>
<dbReference type="InterPro" id="IPR003954">
    <property type="entry name" value="RRM_euk-type"/>
</dbReference>
<comment type="similarity">
    <text evidence="10">Belongs to the splicing factor SR family. SR subfamily.</text>
</comment>
<keyword evidence="3" id="KW-0597">Phosphoprotein</keyword>
<dbReference type="Pfam" id="PF00076">
    <property type="entry name" value="RRM_1"/>
    <property type="match status" value="2"/>
</dbReference>
<evidence type="ECO:0000256" key="3">
    <source>
        <dbReference type="ARBA" id="ARBA00022553"/>
    </source>
</evidence>
<feature type="domain" description="RRM" evidence="12">
    <location>
        <begin position="7"/>
        <end position="82"/>
    </location>
</feature>
<dbReference type="Proteomes" id="UP000775213">
    <property type="component" value="Unassembled WGS sequence"/>
</dbReference>
<dbReference type="InterPro" id="IPR000504">
    <property type="entry name" value="RRM_dom"/>
</dbReference>
<dbReference type="GO" id="GO:0005681">
    <property type="term" value="C:spliceosomal complex"/>
    <property type="evidence" value="ECO:0007669"/>
    <property type="project" value="UniProtKB-KW"/>
</dbReference>
<sequence length="218" mass="24740">MSGWAGRRIYVGNLPIDVRQHEIKDLFYKYGPILKVELKIPPQRRGYCFIEFESSLDAEDAIKGCDGYNFDGCHLKVEPAREGRSFLSSVGRSSRYGGGANKYGFSYRSEYRVVVSGLPSSASWRDLKDYMRKAGDVCFAQVFQNGDGIGAMGIVHYTNYDDMKCAVRKLDGTEFRNPFAKSYIRVKISEGNTSRSANRKREREIHPSHCECAIHIYS</sequence>
<evidence type="ECO:0000256" key="5">
    <source>
        <dbReference type="ARBA" id="ARBA00022728"/>
    </source>
</evidence>
<evidence type="ECO:0000313" key="14">
    <source>
        <dbReference type="Proteomes" id="UP000775213"/>
    </source>
</evidence>
<dbReference type="GO" id="GO:0005737">
    <property type="term" value="C:cytoplasm"/>
    <property type="evidence" value="ECO:0007669"/>
    <property type="project" value="TreeGrafter"/>
</dbReference>
<dbReference type="PROSITE" id="PS50102">
    <property type="entry name" value="RRM"/>
    <property type="match status" value="2"/>
</dbReference>
<keyword evidence="9" id="KW-0539">Nucleus</keyword>
<dbReference type="PANTHER" id="PTHR23003:SF62">
    <property type="entry name" value="SERINE_ARGININE (SR)-TYPE SHUTTLING MRNA BINDING PROTEIN NPL3"/>
    <property type="match status" value="1"/>
</dbReference>
<evidence type="ECO:0000256" key="9">
    <source>
        <dbReference type="ARBA" id="ARBA00023242"/>
    </source>
</evidence>
<reference evidence="13 14" key="1">
    <citation type="journal article" date="2021" name="Hortic Res">
        <title>Chromosome-scale assembly of the Dendrobium chrysotoxum genome enhances the understanding of orchid evolution.</title>
        <authorList>
            <person name="Zhang Y."/>
            <person name="Zhang G.Q."/>
            <person name="Zhang D."/>
            <person name="Liu X.D."/>
            <person name="Xu X.Y."/>
            <person name="Sun W.H."/>
            <person name="Yu X."/>
            <person name="Zhu X."/>
            <person name="Wang Z.W."/>
            <person name="Zhao X."/>
            <person name="Zhong W.Y."/>
            <person name="Chen H."/>
            <person name="Yin W.L."/>
            <person name="Huang T."/>
            <person name="Niu S.C."/>
            <person name="Liu Z.J."/>
        </authorList>
    </citation>
    <scope>NUCLEOTIDE SEQUENCE [LARGE SCALE GENOMIC DNA]</scope>
    <source>
        <strain evidence="13">Lindl</strain>
    </source>
</reference>
<dbReference type="PANTHER" id="PTHR23003">
    <property type="entry name" value="RNA RECOGNITION MOTIF RRM DOMAIN CONTAINING PROTEIN"/>
    <property type="match status" value="1"/>
</dbReference>
<dbReference type="InterPro" id="IPR050374">
    <property type="entry name" value="RRT5_SRSF_SR"/>
</dbReference>
<dbReference type="Gene3D" id="3.30.70.330">
    <property type="match status" value="2"/>
</dbReference>
<dbReference type="FunFam" id="3.30.70.330:FF:000062">
    <property type="entry name" value="serine/arginine-rich splicing factor SR34A-like"/>
    <property type="match status" value="1"/>
</dbReference>
<dbReference type="GO" id="GO:0008380">
    <property type="term" value="P:RNA splicing"/>
    <property type="evidence" value="ECO:0007669"/>
    <property type="project" value="UniProtKB-KW"/>
</dbReference>
<gene>
    <name evidence="13" type="ORF">IEQ34_014298</name>
</gene>
<keyword evidence="5" id="KW-0747">Spliceosome</keyword>
<dbReference type="InterPro" id="IPR035979">
    <property type="entry name" value="RBD_domain_sf"/>
</dbReference>
<evidence type="ECO:0000256" key="11">
    <source>
        <dbReference type="PROSITE-ProRule" id="PRU00176"/>
    </source>
</evidence>
<feature type="domain" description="RRM" evidence="12">
    <location>
        <begin position="111"/>
        <end position="191"/>
    </location>
</feature>
<keyword evidence="7 11" id="KW-0694">RNA-binding</keyword>
<dbReference type="GO" id="GO:0006397">
    <property type="term" value="P:mRNA processing"/>
    <property type="evidence" value="ECO:0007669"/>
    <property type="project" value="UniProtKB-KW"/>
</dbReference>
<evidence type="ECO:0000256" key="1">
    <source>
        <dbReference type="ARBA" id="ARBA00004324"/>
    </source>
</evidence>
<dbReference type="SMART" id="SM00360">
    <property type="entry name" value="RRM"/>
    <property type="match status" value="2"/>
</dbReference>
<organism evidence="13 14">
    <name type="scientific">Dendrobium chrysotoxum</name>
    <name type="common">Orchid</name>
    <dbReference type="NCBI Taxonomy" id="161865"/>
    <lineage>
        <taxon>Eukaryota</taxon>
        <taxon>Viridiplantae</taxon>
        <taxon>Streptophyta</taxon>
        <taxon>Embryophyta</taxon>
        <taxon>Tracheophyta</taxon>
        <taxon>Spermatophyta</taxon>
        <taxon>Magnoliopsida</taxon>
        <taxon>Liliopsida</taxon>
        <taxon>Asparagales</taxon>
        <taxon>Orchidaceae</taxon>
        <taxon>Epidendroideae</taxon>
        <taxon>Malaxideae</taxon>
        <taxon>Dendrobiinae</taxon>
        <taxon>Dendrobium</taxon>
    </lineage>
</organism>